<comment type="caution">
    <text evidence="1">The sequence shown here is derived from an EMBL/GenBank/DDBJ whole genome shotgun (WGS) entry which is preliminary data.</text>
</comment>
<evidence type="ECO:0000313" key="1">
    <source>
        <dbReference type="EMBL" id="TKJ44263.1"/>
    </source>
</evidence>
<gene>
    <name evidence="1" type="ORF">CEE36_00545</name>
</gene>
<dbReference type="PROSITE" id="PS51257">
    <property type="entry name" value="PROKAR_LIPOPROTEIN"/>
    <property type="match status" value="1"/>
</dbReference>
<accession>A0A532VAM9</accession>
<protein>
    <submittedName>
        <fullName evidence="1">Uncharacterized protein</fullName>
    </submittedName>
</protein>
<proteinExistence type="predicted"/>
<dbReference type="EMBL" id="NJBO01000001">
    <property type="protein sequence ID" value="TKJ44263.1"/>
    <property type="molecule type" value="Genomic_DNA"/>
</dbReference>
<dbReference type="Proteomes" id="UP000317778">
    <property type="component" value="Unassembled WGS sequence"/>
</dbReference>
<name>A0A532VAM9_UNCT6</name>
<dbReference type="AlphaFoldDB" id="A0A532VAM9"/>
<sequence>MNRKRFVPDGPKAKRPTFITLLLLAMACVAFGQSYVHRPDASVAIHGSYGVGLHLAPGGGLLAGLSVGFFDRFQIGLSYGGGNIIGSGPIEWYDLPPGVQAKVAILDEASFPLSLAVGFDSQDPVGSIEVNQAGFYLVAGKLIPAGWVAFDLGLGAGYDLLDEHAFHLYAVSGVRLGYAFSITPELTVYPQRQADVLNLGLSFKWEIYEGTGAGFLLADILTGPVEGWTRSVRFQITQEF</sequence>
<reference evidence="1 2" key="1">
    <citation type="submission" date="2017-06" db="EMBL/GenBank/DDBJ databases">
        <title>Novel microbial phyla capable of carbon fixation and sulfur reduction in deep-sea sediments.</title>
        <authorList>
            <person name="Huang J."/>
            <person name="Baker B."/>
            <person name="Wang Y."/>
        </authorList>
    </citation>
    <scope>NUCLEOTIDE SEQUENCE [LARGE SCALE GENOMIC DNA]</scope>
    <source>
        <strain evidence="1">B3_TA06</strain>
    </source>
</reference>
<evidence type="ECO:0000313" key="2">
    <source>
        <dbReference type="Proteomes" id="UP000317778"/>
    </source>
</evidence>
<organism evidence="1 2">
    <name type="scientific">candidate division TA06 bacterium B3_TA06</name>
    <dbReference type="NCBI Taxonomy" id="2012487"/>
    <lineage>
        <taxon>Bacteria</taxon>
        <taxon>Bacteria division TA06</taxon>
    </lineage>
</organism>